<evidence type="ECO:0000313" key="3">
    <source>
        <dbReference type="Proteomes" id="UP001501207"/>
    </source>
</evidence>
<keyword evidence="2" id="KW-0449">Lipoprotein</keyword>
<dbReference type="Pfam" id="PF12741">
    <property type="entry name" value="SusD-like"/>
    <property type="match status" value="1"/>
</dbReference>
<dbReference type="Gene3D" id="1.25.40.390">
    <property type="match status" value="1"/>
</dbReference>
<evidence type="ECO:0000256" key="1">
    <source>
        <dbReference type="SAM" id="MobiDB-lite"/>
    </source>
</evidence>
<feature type="region of interest" description="Disordered" evidence="1">
    <location>
        <begin position="499"/>
        <end position="519"/>
    </location>
</feature>
<dbReference type="PROSITE" id="PS51257">
    <property type="entry name" value="PROKAR_LIPOPROTEIN"/>
    <property type="match status" value="1"/>
</dbReference>
<organism evidence="2 3">
    <name type="scientific">Compostibacter hankyongensis</name>
    <dbReference type="NCBI Taxonomy" id="1007089"/>
    <lineage>
        <taxon>Bacteria</taxon>
        <taxon>Pseudomonadati</taxon>
        <taxon>Bacteroidota</taxon>
        <taxon>Chitinophagia</taxon>
        <taxon>Chitinophagales</taxon>
        <taxon>Chitinophagaceae</taxon>
        <taxon>Compostibacter</taxon>
    </lineage>
</organism>
<dbReference type="InterPro" id="IPR011990">
    <property type="entry name" value="TPR-like_helical_dom_sf"/>
</dbReference>
<keyword evidence="3" id="KW-1185">Reference proteome</keyword>
<gene>
    <name evidence="2" type="ORF">GCM10023143_09680</name>
</gene>
<name>A0ABP8FJC2_9BACT</name>
<dbReference type="Proteomes" id="UP001501207">
    <property type="component" value="Unassembled WGS sequence"/>
</dbReference>
<dbReference type="InterPro" id="IPR024302">
    <property type="entry name" value="SusD-like"/>
</dbReference>
<proteinExistence type="predicted"/>
<dbReference type="EMBL" id="BAABFN010000001">
    <property type="protein sequence ID" value="GAA4304894.1"/>
    <property type="molecule type" value="Genomic_DNA"/>
</dbReference>
<dbReference type="SUPFAM" id="SSF48452">
    <property type="entry name" value="TPR-like"/>
    <property type="match status" value="1"/>
</dbReference>
<evidence type="ECO:0000313" key="2">
    <source>
        <dbReference type="EMBL" id="GAA4304894.1"/>
    </source>
</evidence>
<reference evidence="3" key="1">
    <citation type="journal article" date="2019" name="Int. J. Syst. Evol. Microbiol.">
        <title>The Global Catalogue of Microorganisms (GCM) 10K type strain sequencing project: providing services to taxonomists for standard genome sequencing and annotation.</title>
        <authorList>
            <consortium name="The Broad Institute Genomics Platform"/>
            <consortium name="The Broad Institute Genome Sequencing Center for Infectious Disease"/>
            <person name="Wu L."/>
            <person name="Ma J."/>
        </authorList>
    </citation>
    <scope>NUCLEOTIDE SEQUENCE [LARGE SCALE GENOMIC DNA]</scope>
    <source>
        <strain evidence="3">JCM 17664</strain>
    </source>
</reference>
<accession>A0ABP8FJC2</accession>
<protein>
    <submittedName>
        <fullName evidence="2">SusD/RagB family nutrient-binding outer membrane lipoprotein</fullName>
    </submittedName>
</protein>
<comment type="caution">
    <text evidence="2">The sequence shown here is derived from an EMBL/GenBank/DDBJ whole genome shotgun (WGS) entry which is preliminary data.</text>
</comment>
<dbReference type="RefSeq" id="WP_344976255.1">
    <property type="nucleotide sequence ID" value="NZ_BAABFN010000001.1"/>
</dbReference>
<sequence length="519" mass="58529">MLYLGKYYRSAILMTGTVLLLGACTKDFDKINTDHTKLKDVDKQQVPYLFSFAEAASSNKGSSYQTAQNLFADLYAQYYATTSTGFQTDRYSIRYDWLDIGWRNVYTQVAPQLRAVLENTDTSSTENALARIVWVFAFHRLTDYYGPVPYFMAGMDTTVVYDPQDKIYDDFFKQLTGAVEILKKNGGESLYGDYDLIYSGDVAKWIKFANTLRLRLALRISAVDPARAKKEAEAAVRDGVLTDIADDAYMYKTLDGTDVNGLAYIAVWNEFSMSSTMLSYLKGFDDPRLENYFQPAVKTGKYASLRNGQENTDLNKDANTPAYTSQIGKSWITWDGSTWIPDNTRHMDIMHAAEAYFLRAEGALNGWEMDGNAQELYEKGIETSLKQWGVTDAAKISSYISSTQKPAAPDDYQQSPPVDPAITVKWAQDEATERAQIGLQKWLALYPDGLEAWAEVRRSGYPRQYPVVKSDNADLPQGFIKRVPYPTVEQQNDANALKQGQSLLNGPDNIATPLWWDKD</sequence>